<sequence length="175" mass="19546">MQLPASFTRIALLVSSGLSGLVPTSAPSAESAKSMSTSPASSTNDASRPAVNHHAYDVHVYWLPSSKKQRAEAVAMYRKAQQLFPHLLFGHIHDRPVGPHPYCMYEIDIHKAEDFSRFVPWVALNHGSLSVLIHPHSGDMVKDHTEYALWLGEKVPLDVGMLQEYQDYLTRRGEL</sequence>
<dbReference type="Gene3D" id="3.30.70.1240">
    <property type="entry name" value="DOPA-like domains"/>
    <property type="match status" value="1"/>
</dbReference>
<dbReference type="InterPro" id="IPR014980">
    <property type="entry name" value="DOPA_dioxygen"/>
</dbReference>
<dbReference type="OMA" id="HEFASHF"/>
<evidence type="ECO:0000256" key="2">
    <source>
        <dbReference type="SAM" id="SignalP"/>
    </source>
</evidence>
<dbReference type="OrthoDB" id="9970095at2759"/>
<keyword evidence="4" id="KW-1185">Reference proteome</keyword>
<dbReference type="PANTHER" id="PTHR36423:SF2">
    <property type="entry name" value="AFR070WP"/>
    <property type="match status" value="1"/>
</dbReference>
<dbReference type="Pfam" id="PF08883">
    <property type="entry name" value="DOPA_dioxygen"/>
    <property type="match status" value="1"/>
</dbReference>
<protein>
    <recommendedName>
        <fullName evidence="5">DOPA 4,5-dioxygenase</fullName>
    </recommendedName>
</protein>
<dbReference type="PANTHER" id="PTHR36423">
    <property type="entry name" value="AFR070WP"/>
    <property type="match status" value="1"/>
</dbReference>
<feature type="signal peptide" evidence="2">
    <location>
        <begin position="1"/>
        <end position="19"/>
    </location>
</feature>
<gene>
    <name evidence="3" type="ORF">AMAG_08201</name>
</gene>
<feature type="chain" id="PRO_5005548135" description="DOPA 4,5-dioxygenase" evidence="2">
    <location>
        <begin position="20"/>
        <end position="175"/>
    </location>
</feature>
<dbReference type="InterPro" id="IPR023389">
    <property type="entry name" value="DOPA-like_sf"/>
</dbReference>
<dbReference type="Proteomes" id="UP000054350">
    <property type="component" value="Unassembled WGS sequence"/>
</dbReference>
<dbReference type="EMBL" id="GG745341">
    <property type="protein sequence ID" value="KNE63034.1"/>
    <property type="molecule type" value="Genomic_DNA"/>
</dbReference>
<feature type="compositionally biased region" description="Low complexity" evidence="1">
    <location>
        <begin position="31"/>
        <end position="43"/>
    </location>
</feature>
<proteinExistence type="predicted"/>
<accession>A0A0L0SKX8</accession>
<dbReference type="VEuPathDB" id="FungiDB:AMAG_08201"/>
<evidence type="ECO:0000313" key="4">
    <source>
        <dbReference type="Proteomes" id="UP000054350"/>
    </source>
</evidence>
<name>A0A0L0SKX8_ALLM3</name>
<dbReference type="AlphaFoldDB" id="A0A0L0SKX8"/>
<dbReference type="eggNOG" id="ENOG502S1VD">
    <property type="taxonomic scope" value="Eukaryota"/>
</dbReference>
<evidence type="ECO:0000313" key="3">
    <source>
        <dbReference type="EMBL" id="KNE63034.1"/>
    </source>
</evidence>
<reference evidence="3 4" key="1">
    <citation type="submission" date="2009-11" db="EMBL/GenBank/DDBJ databases">
        <title>Annotation of Allomyces macrogynus ATCC 38327.</title>
        <authorList>
            <consortium name="The Broad Institute Genome Sequencing Platform"/>
            <person name="Russ C."/>
            <person name="Cuomo C."/>
            <person name="Burger G."/>
            <person name="Gray M.W."/>
            <person name="Holland P.W.H."/>
            <person name="King N."/>
            <person name="Lang F.B.F."/>
            <person name="Roger A.J."/>
            <person name="Ruiz-Trillo I."/>
            <person name="Young S.K."/>
            <person name="Zeng Q."/>
            <person name="Gargeya S."/>
            <person name="Fitzgerald M."/>
            <person name="Haas B."/>
            <person name="Abouelleil A."/>
            <person name="Alvarado L."/>
            <person name="Arachchi H.M."/>
            <person name="Berlin A."/>
            <person name="Chapman S.B."/>
            <person name="Gearin G."/>
            <person name="Goldberg J."/>
            <person name="Griggs A."/>
            <person name="Gujja S."/>
            <person name="Hansen M."/>
            <person name="Heiman D."/>
            <person name="Howarth C."/>
            <person name="Larimer J."/>
            <person name="Lui A."/>
            <person name="MacDonald P.J.P."/>
            <person name="McCowen C."/>
            <person name="Montmayeur A."/>
            <person name="Murphy C."/>
            <person name="Neiman D."/>
            <person name="Pearson M."/>
            <person name="Priest M."/>
            <person name="Roberts A."/>
            <person name="Saif S."/>
            <person name="Shea T."/>
            <person name="Sisk P."/>
            <person name="Stolte C."/>
            <person name="Sykes S."/>
            <person name="Wortman J."/>
            <person name="Nusbaum C."/>
            <person name="Birren B."/>
        </authorList>
    </citation>
    <scope>NUCLEOTIDE SEQUENCE [LARGE SCALE GENOMIC DNA]</scope>
    <source>
        <strain evidence="3 4">ATCC 38327</strain>
    </source>
</reference>
<feature type="region of interest" description="Disordered" evidence="1">
    <location>
        <begin position="25"/>
        <end position="49"/>
    </location>
</feature>
<dbReference type="SUPFAM" id="SSF143410">
    <property type="entry name" value="DOPA-like"/>
    <property type="match status" value="1"/>
</dbReference>
<reference evidence="4" key="2">
    <citation type="submission" date="2009-11" db="EMBL/GenBank/DDBJ databases">
        <title>The Genome Sequence of Allomyces macrogynus strain ATCC 38327.</title>
        <authorList>
            <consortium name="The Broad Institute Genome Sequencing Platform"/>
            <person name="Russ C."/>
            <person name="Cuomo C."/>
            <person name="Shea T."/>
            <person name="Young S.K."/>
            <person name="Zeng Q."/>
            <person name="Koehrsen M."/>
            <person name="Haas B."/>
            <person name="Borodovsky M."/>
            <person name="Guigo R."/>
            <person name="Alvarado L."/>
            <person name="Berlin A."/>
            <person name="Borenstein D."/>
            <person name="Chen Z."/>
            <person name="Engels R."/>
            <person name="Freedman E."/>
            <person name="Gellesch M."/>
            <person name="Goldberg J."/>
            <person name="Griggs A."/>
            <person name="Gujja S."/>
            <person name="Heiman D."/>
            <person name="Hepburn T."/>
            <person name="Howarth C."/>
            <person name="Jen D."/>
            <person name="Larson L."/>
            <person name="Lewis B."/>
            <person name="Mehta T."/>
            <person name="Park D."/>
            <person name="Pearson M."/>
            <person name="Roberts A."/>
            <person name="Saif S."/>
            <person name="Shenoy N."/>
            <person name="Sisk P."/>
            <person name="Stolte C."/>
            <person name="Sykes S."/>
            <person name="Walk T."/>
            <person name="White J."/>
            <person name="Yandava C."/>
            <person name="Burger G."/>
            <person name="Gray M.W."/>
            <person name="Holland P.W.H."/>
            <person name="King N."/>
            <person name="Lang F.B.F."/>
            <person name="Roger A.J."/>
            <person name="Ruiz-Trillo I."/>
            <person name="Lander E."/>
            <person name="Nusbaum C."/>
        </authorList>
    </citation>
    <scope>NUCLEOTIDE SEQUENCE [LARGE SCALE GENOMIC DNA]</scope>
    <source>
        <strain evidence="4">ATCC 38327</strain>
    </source>
</reference>
<keyword evidence="2" id="KW-0732">Signal</keyword>
<evidence type="ECO:0000256" key="1">
    <source>
        <dbReference type="SAM" id="MobiDB-lite"/>
    </source>
</evidence>
<organism evidence="3 4">
    <name type="scientific">Allomyces macrogynus (strain ATCC 38327)</name>
    <name type="common">Allomyces javanicus var. macrogynus</name>
    <dbReference type="NCBI Taxonomy" id="578462"/>
    <lineage>
        <taxon>Eukaryota</taxon>
        <taxon>Fungi</taxon>
        <taxon>Fungi incertae sedis</taxon>
        <taxon>Blastocladiomycota</taxon>
        <taxon>Blastocladiomycetes</taxon>
        <taxon>Blastocladiales</taxon>
        <taxon>Blastocladiaceae</taxon>
        <taxon>Allomyces</taxon>
    </lineage>
</organism>
<evidence type="ECO:0008006" key="5">
    <source>
        <dbReference type="Google" id="ProtNLM"/>
    </source>
</evidence>